<dbReference type="AlphaFoldDB" id="A0AAD5AA60"/>
<reference evidence="1" key="1">
    <citation type="submission" date="2018-07" db="EMBL/GenBank/DDBJ databases">
        <title>Comparative genomics of catfishes provides insights into carnivory and benthic adaptation.</title>
        <authorList>
            <person name="Zhang Y."/>
            <person name="Wang D."/>
            <person name="Peng Z."/>
            <person name="Zheng S."/>
            <person name="Shao F."/>
            <person name="Tao W."/>
        </authorList>
    </citation>
    <scope>NUCLEOTIDE SEQUENCE</scope>
    <source>
        <strain evidence="1">Chongqing</strain>
    </source>
</reference>
<comment type="caution">
    <text evidence="1">The sequence shown here is derived from an EMBL/GenBank/DDBJ whole genome shotgun (WGS) entry which is preliminary data.</text>
</comment>
<protein>
    <submittedName>
        <fullName evidence="1">Uncharacterized protein</fullName>
    </submittedName>
</protein>
<organism evidence="1 2">
    <name type="scientific">Silurus asotus</name>
    <name type="common">Amur catfish</name>
    <name type="synonym">Parasilurus asotus</name>
    <dbReference type="NCBI Taxonomy" id="30991"/>
    <lineage>
        <taxon>Eukaryota</taxon>
        <taxon>Metazoa</taxon>
        <taxon>Chordata</taxon>
        <taxon>Craniata</taxon>
        <taxon>Vertebrata</taxon>
        <taxon>Euteleostomi</taxon>
        <taxon>Actinopterygii</taxon>
        <taxon>Neopterygii</taxon>
        <taxon>Teleostei</taxon>
        <taxon>Ostariophysi</taxon>
        <taxon>Siluriformes</taxon>
        <taxon>Siluridae</taxon>
        <taxon>Silurus</taxon>
    </lineage>
</organism>
<name>A0AAD5AA60_SILAS</name>
<dbReference type="Proteomes" id="UP001205998">
    <property type="component" value="Unassembled WGS sequence"/>
</dbReference>
<accession>A0AAD5AA60</accession>
<dbReference type="EMBL" id="MU564352">
    <property type="protein sequence ID" value="KAI5612155.1"/>
    <property type="molecule type" value="Genomic_DNA"/>
</dbReference>
<proteinExistence type="predicted"/>
<evidence type="ECO:0000313" key="2">
    <source>
        <dbReference type="Proteomes" id="UP001205998"/>
    </source>
</evidence>
<feature type="non-terminal residue" evidence="1">
    <location>
        <position position="25"/>
    </location>
</feature>
<sequence length="25" mass="2958">MGKVEGGMKCVKYLLFIFNFIFWVS</sequence>
<keyword evidence="2" id="KW-1185">Reference proteome</keyword>
<evidence type="ECO:0000313" key="1">
    <source>
        <dbReference type="EMBL" id="KAI5612155.1"/>
    </source>
</evidence>
<gene>
    <name evidence="1" type="ORF">C0J50_0823</name>
</gene>